<dbReference type="AlphaFoldDB" id="A0A5C5YP64"/>
<evidence type="ECO:0000313" key="3">
    <source>
        <dbReference type="EMBL" id="TWT76694.1"/>
    </source>
</evidence>
<keyword evidence="1" id="KW-0472">Membrane</keyword>
<dbReference type="PROSITE" id="PS00018">
    <property type="entry name" value="EF_HAND_1"/>
    <property type="match status" value="1"/>
</dbReference>
<dbReference type="PANTHER" id="PTHR43283:SF7">
    <property type="entry name" value="BETA-LACTAMASE-RELATED DOMAIN-CONTAINING PROTEIN"/>
    <property type="match status" value="1"/>
</dbReference>
<gene>
    <name evidence="3" type="ORF">CA13_71910</name>
</gene>
<dbReference type="InterPro" id="IPR012338">
    <property type="entry name" value="Beta-lactam/transpept-like"/>
</dbReference>
<dbReference type="Gene3D" id="3.40.710.10">
    <property type="entry name" value="DD-peptidase/beta-lactamase superfamily"/>
    <property type="match status" value="1"/>
</dbReference>
<accession>A0A5C5YP64</accession>
<evidence type="ECO:0000259" key="2">
    <source>
        <dbReference type="PROSITE" id="PS50222"/>
    </source>
</evidence>
<dbReference type="PANTHER" id="PTHR43283">
    <property type="entry name" value="BETA-LACTAMASE-RELATED"/>
    <property type="match status" value="1"/>
</dbReference>
<keyword evidence="4" id="KW-1185">Reference proteome</keyword>
<feature type="domain" description="EF-hand" evidence="2">
    <location>
        <begin position="50"/>
        <end position="85"/>
    </location>
</feature>
<keyword evidence="1" id="KW-1133">Transmembrane helix</keyword>
<dbReference type="InterPro" id="IPR018247">
    <property type="entry name" value="EF_Hand_1_Ca_BS"/>
</dbReference>
<evidence type="ECO:0000256" key="1">
    <source>
        <dbReference type="SAM" id="Phobius"/>
    </source>
</evidence>
<proteinExistence type="predicted"/>
<name>A0A5C5YP64_9BACT</name>
<organism evidence="3 4">
    <name type="scientific">Novipirellula herctigrandis</name>
    <dbReference type="NCBI Taxonomy" id="2527986"/>
    <lineage>
        <taxon>Bacteria</taxon>
        <taxon>Pseudomonadati</taxon>
        <taxon>Planctomycetota</taxon>
        <taxon>Planctomycetia</taxon>
        <taxon>Pirellulales</taxon>
        <taxon>Pirellulaceae</taxon>
        <taxon>Novipirellula</taxon>
    </lineage>
</organism>
<dbReference type="Gene3D" id="1.10.238.10">
    <property type="entry name" value="EF-hand"/>
    <property type="match status" value="1"/>
</dbReference>
<dbReference type="SUPFAM" id="SSF47473">
    <property type="entry name" value="EF-hand"/>
    <property type="match status" value="1"/>
</dbReference>
<dbReference type="EMBL" id="SJPJ01000002">
    <property type="protein sequence ID" value="TWT76694.1"/>
    <property type="molecule type" value="Genomic_DNA"/>
</dbReference>
<dbReference type="InterPro" id="IPR011992">
    <property type="entry name" value="EF-hand-dom_pair"/>
</dbReference>
<dbReference type="InterPro" id="IPR050789">
    <property type="entry name" value="Diverse_Enzym_Activities"/>
</dbReference>
<dbReference type="Pfam" id="PF13202">
    <property type="entry name" value="EF-hand_5"/>
    <property type="match status" value="2"/>
</dbReference>
<feature type="transmembrane region" description="Helical" evidence="1">
    <location>
        <begin position="27"/>
        <end position="46"/>
    </location>
</feature>
<keyword evidence="1" id="KW-0812">Transmembrane</keyword>
<dbReference type="PROSITE" id="PS50222">
    <property type="entry name" value="EF_HAND_2"/>
    <property type="match status" value="1"/>
</dbReference>
<protein>
    <submittedName>
        <fullName evidence="3">Beta-lactamase</fullName>
    </submittedName>
</protein>
<dbReference type="InterPro" id="IPR002048">
    <property type="entry name" value="EF_hand_dom"/>
</dbReference>
<comment type="caution">
    <text evidence="3">The sequence shown here is derived from an EMBL/GenBank/DDBJ whole genome shotgun (WGS) entry which is preliminary data.</text>
</comment>
<reference evidence="3 4" key="1">
    <citation type="submission" date="2019-02" db="EMBL/GenBank/DDBJ databases">
        <title>Deep-cultivation of Planctomycetes and their phenomic and genomic characterization uncovers novel biology.</title>
        <authorList>
            <person name="Wiegand S."/>
            <person name="Jogler M."/>
            <person name="Boedeker C."/>
            <person name="Pinto D."/>
            <person name="Vollmers J."/>
            <person name="Rivas-Marin E."/>
            <person name="Kohn T."/>
            <person name="Peeters S.H."/>
            <person name="Heuer A."/>
            <person name="Rast P."/>
            <person name="Oberbeckmann S."/>
            <person name="Bunk B."/>
            <person name="Jeske O."/>
            <person name="Meyerdierks A."/>
            <person name="Storesund J.E."/>
            <person name="Kallscheuer N."/>
            <person name="Luecker S."/>
            <person name="Lage O.M."/>
            <person name="Pohl T."/>
            <person name="Merkel B.J."/>
            <person name="Hornburger P."/>
            <person name="Mueller R.-W."/>
            <person name="Bruemmer F."/>
            <person name="Labrenz M."/>
            <person name="Spormann A.M."/>
            <person name="Op Den Camp H."/>
            <person name="Overmann J."/>
            <person name="Amann R."/>
            <person name="Jetten M.S.M."/>
            <person name="Mascher T."/>
            <person name="Medema M.H."/>
            <person name="Devos D.P."/>
            <person name="Kaster A.-K."/>
            <person name="Ovreas L."/>
            <person name="Rohde M."/>
            <person name="Galperin M.Y."/>
            <person name="Jogler C."/>
        </authorList>
    </citation>
    <scope>NUCLEOTIDE SEQUENCE [LARGE SCALE GENOMIC DNA]</scope>
    <source>
        <strain evidence="3 4">CA13</strain>
    </source>
</reference>
<dbReference type="CDD" id="cd00051">
    <property type="entry name" value="EFh"/>
    <property type="match status" value="1"/>
</dbReference>
<dbReference type="GO" id="GO:0005509">
    <property type="term" value="F:calcium ion binding"/>
    <property type="evidence" value="ECO:0007669"/>
    <property type="project" value="InterPro"/>
</dbReference>
<dbReference type="Pfam" id="PF00144">
    <property type="entry name" value="Beta-lactamase"/>
    <property type="match status" value="1"/>
</dbReference>
<sequence length="455" mass="50058">MGYRGSAGGCLELESELQNREFFVKKLFVWVIAVVVVNVSIVPGQAQAQTSQAFLQSRFDSYDKDSDGQITKAEWHRPLLLRRLDQDGDGALDIKEFRTAIELAVDGRSSKEQATEPWQPATFAAKIPAEAPITKESVLAAAQYSAAEKGISFLVMYDGKTIYADYPNGGSPNRALELASGTKSFTGVMAIAAIEDGLIDSLDEKVCDTITEWKNDPRKSQITVRNLLNLSSGIAANSLGSQRVPSYALAIESETKTKAGEKFEYGPVHFQCFGEFMRRKLKAHGSSGSPLDYLQRRIFDPLELRYQSWRKDEDGNPHLPSGASLTASAWAIYGEFIRLGGTWNGKQVIAKEALDQCFAGSPTNPSYGLTFWLNKPVTTAQRRSTRQVRFATDDLTSVKKIPADLVFAAGAGKQRLYISRDAKLVVVRQAEGIIDALSGKHSGYSDVEFLSRLMK</sequence>
<dbReference type="InterPro" id="IPR001466">
    <property type="entry name" value="Beta-lactam-related"/>
</dbReference>
<dbReference type="Proteomes" id="UP000315010">
    <property type="component" value="Unassembled WGS sequence"/>
</dbReference>
<dbReference type="SUPFAM" id="SSF56601">
    <property type="entry name" value="beta-lactamase/transpeptidase-like"/>
    <property type="match status" value="1"/>
</dbReference>
<evidence type="ECO:0000313" key="4">
    <source>
        <dbReference type="Proteomes" id="UP000315010"/>
    </source>
</evidence>